<keyword evidence="3" id="KW-1185">Reference proteome</keyword>
<evidence type="ECO:0000313" key="2">
    <source>
        <dbReference type="EMBL" id="KAK4445355.1"/>
    </source>
</evidence>
<feature type="compositionally biased region" description="Low complexity" evidence="1">
    <location>
        <begin position="210"/>
        <end position="226"/>
    </location>
</feature>
<name>A0AAV9GD93_9PEZI</name>
<evidence type="ECO:0000256" key="1">
    <source>
        <dbReference type="SAM" id="MobiDB-lite"/>
    </source>
</evidence>
<feature type="region of interest" description="Disordered" evidence="1">
    <location>
        <begin position="204"/>
        <end position="238"/>
    </location>
</feature>
<feature type="region of interest" description="Disordered" evidence="1">
    <location>
        <begin position="168"/>
        <end position="189"/>
    </location>
</feature>
<accession>A0AAV9GD93</accession>
<comment type="caution">
    <text evidence="2">The sequence shown here is derived from an EMBL/GenBank/DDBJ whole genome shotgun (WGS) entry which is preliminary data.</text>
</comment>
<dbReference type="AlphaFoldDB" id="A0AAV9GD93"/>
<reference evidence="2" key="2">
    <citation type="submission" date="2023-05" db="EMBL/GenBank/DDBJ databases">
        <authorList>
            <consortium name="Lawrence Berkeley National Laboratory"/>
            <person name="Steindorff A."/>
            <person name="Hensen N."/>
            <person name="Bonometti L."/>
            <person name="Westerberg I."/>
            <person name="Brannstrom I.O."/>
            <person name="Guillou S."/>
            <person name="Cros-Aarteil S."/>
            <person name="Calhoun S."/>
            <person name="Haridas S."/>
            <person name="Kuo A."/>
            <person name="Mondo S."/>
            <person name="Pangilinan J."/>
            <person name="Riley R."/>
            <person name="Labutti K."/>
            <person name="Andreopoulos B."/>
            <person name="Lipzen A."/>
            <person name="Chen C."/>
            <person name="Yanf M."/>
            <person name="Daum C."/>
            <person name="Ng V."/>
            <person name="Clum A."/>
            <person name="Ohm R."/>
            <person name="Martin F."/>
            <person name="Silar P."/>
            <person name="Natvig D."/>
            <person name="Lalanne C."/>
            <person name="Gautier V."/>
            <person name="Ament-Velasquez S.L."/>
            <person name="Kruys A."/>
            <person name="Hutchinson M.I."/>
            <person name="Powell A.J."/>
            <person name="Barry K."/>
            <person name="Miller A.N."/>
            <person name="Grigoriev I.V."/>
            <person name="Debuchy R."/>
            <person name="Gladieux P."/>
            <person name="Thoren M.H."/>
            <person name="Johannesson H."/>
        </authorList>
    </citation>
    <scope>NUCLEOTIDE SEQUENCE</scope>
    <source>
        <strain evidence="2">PSN243</strain>
    </source>
</reference>
<dbReference type="EMBL" id="MU865966">
    <property type="protein sequence ID" value="KAK4445355.1"/>
    <property type="molecule type" value="Genomic_DNA"/>
</dbReference>
<protein>
    <submittedName>
        <fullName evidence="2">Uncharacterized protein</fullName>
    </submittedName>
</protein>
<organism evidence="2 3">
    <name type="scientific">Podospora aff. communis PSN243</name>
    <dbReference type="NCBI Taxonomy" id="3040156"/>
    <lineage>
        <taxon>Eukaryota</taxon>
        <taxon>Fungi</taxon>
        <taxon>Dikarya</taxon>
        <taxon>Ascomycota</taxon>
        <taxon>Pezizomycotina</taxon>
        <taxon>Sordariomycetes</taxon>
        <taxon>Sordariomycetidae</taxon>
        <taxon>Sordariales</taxon>
        <taxon>Podosporaceae</taxon>
        <taxon>Podospora</taxon>
    </lineage>
</organism>
<sequence length="644" mass="71236">MLYYISILISWLRDAFNPPKRPPSPAPEHEIDHPILSPATKPPTADSTPEIIHRLKSELCETWLQERATRWGPDPCDASSPPSWKGTVTTTLGSTSHYITCHGHAPDNTPCNGTWSRKDRHALPNGVYCTLGKHIVWDGSTIATPFVGEGRSLQELRRIWGEYVLRDSPGSVRKSGQKGMEGGGEVTGIWDQSMMDSVHGMLRKAMQKKTQPQSPTTSPSDSNPPTAQKTLGSGTGGWPGLSPSGNLILKRDASSRPVAPTSRCDLEPGGLFSTSDVDVWTVWNGWSCLISRDGRFRPAYHLELCLCLWTAVVDYGLTRASYRDRGVRWIKATEWLWTHTPWDVTRDVVRVFGSDAGEMIRREKERVGSLKRGSYVADAIGTREERYRAYQDRAGEVIAYHSVGEGLETERGMVVSWAMIVLNDVLDYERDVLCGETNNFVRGVSGGQQVVDVAAGVLDALLWAMERRDDDLMSAILGTAAIYLTIWRYNGPKLGRYEAVSVRNVTPGAPPEMEDVLDIVRPRVTGTGGERAERTYGEIFDKAKESVEMFYSGCTCRTPPEGHDAWQLFAQAMDQGGNDELEERLQVALVALNNGANAGDVNCECGIDLLLVEAFSRFLDPDAGIVVRLHYRSGITEQGNTFTE</sequence>
<evidence type="ECO:0000313" key="3">
    <source>
        <dbReference type="Proteomes" id="UP001321760"/>
    </source>
</evidence>
<gene>
    <name evidence="2" type="ORF">QBC34DRAFT_306955</name>
</gene>
<dbReference type="Proteomes" id="UP001321760">
    <property type="component" value="Unassembled WGS sequence"/>
</dbReference>
<reference evidence="2" key="1">
    <citation type="journal article" date="2023" name="Mol. Phylogenet. Evol.">
        <title>Genome-scale phylogeny and comparative genomics of the fungal order Sordariales.</title>
        <authorList>
            <person name="Hensen N."/>
            <person name="Bonometti L."/>
            <person name="Westerberg I."/>
            <person name="Brannstrom I.O."/>
            <person name="Guillou S."/>
            <person name="Cros-Aarteil S."/>
            <person name="Calhoun S."/>
            <person name="Haridas S."/>
            <person name="Kuo A."/>
            <person name="Mondo S."/>
            <person name="Pangilinan J."/>
            <person name="Riley R."/>
            <person name="LaButti K."/>
            <person name="Andreopoulos B."/>
            <person name="Lipzen A."/>
            <person name="Chen C."/>
            <person name="Yan M."/>
            <person name="Daum C."/>
            <person name="Ng V."/>
            <person name="Clum A."/>
            <person name="Steindorff A."/>
            <person name="Ohm R.A."/>
            <person name="Martin F."/>
            <person name="Silar P."/>
            <person name="Natvig D.O."/>
            <person name="Lalanne C."/>
            <person name="Gautier V."/>
            <person name="Ament-Velasquez S.L."/>
            <person name="Kruys A."/>
            <person name="Hutchinson M.I."/>
            <person name="Powell A.J."/>
            <person name="Barry K."/>
            <person name="Miller A.N."/>
            <person name="Grigoriev I.V."/>
            <person name="Debuchy R."/>
            <person name="Gladieux P."/>
            <person name="Hiltunen Thoren M."/>
            <person name="Johannesson H."/>
        </authorList>
    </citation>
    <scope>NUCLEOTIDE SEQUENCE</scope>
    <source>
        <strain evidence="2">PSN243</strain>
    </source>
</reference>
<feature type="region of interest" description="Disordered" evidence="1">
    <location>
        <begin position="20"/>
        <end position="47"/>
    </location>
</feature>
<proteinExistence type="predicted"/>